<accession>A0A0B6Z641</accession>
<sequence length="60" mass="6893">MLCKQRAHQLSNTHQLKHYQHVGMSLKFNSQHGIVKVQQNYTHKIGYPSEQSSTSGLFLP</sequence>
<name>A0A0B6Z641_9EUPU</name>
<dbReference type="AlphaFoldDB" id="A0A0B6Z641"/>
<proteinExistence type="predicted"/>
<reference evidence="1" key="1">
    <citation type="submission" date="2014-12" db="EMBL/GenBank/DDBJ databases">
        <title>Insight into the proteome of Arion vulgaris.</title>
        <authorList>
            <person name="Aradska J."/>
            <person name="Bulat T."/>
            <person name="Smidak R."/>
            <person name="Sarate P."/>
            <person name="Gangsoo J."/>
            <person name="Sialana F."/>
            <person name="Bilban M."/>
            <person name="Lubec G."/>
        </authorList>
    </citation>
    <scope>NUCLEOTIDE SEQUENCE</scope>
    <source>
        <tissue evidence="1">Skin</tissue>
    </source>
</reference>
<protein>
    <submittedName>
        <fullName evidence="1">Uncharacterized protein</fullName>
    </submittedName>
</protein>
<evidence type="ECO:0000313" key="1">
    <source>
        <dbReference type="EMBL" id="CEK63852.1"/>
    </source>
</evidence>
<dbReference type="EMBL" id="HACG01016987">
    <property type="protein sequence ID" value="CEK63852.1"/>
    <property type="molecule type" value="Transcribed_RNA"/>
</dbReference>
<organism evidence="1">
    <name type="scientific">Arion vulgaris</name>
    <dbReference type="NCBI Taxonomy" id="1028688"/>
    <lineage>
        <taxon>Eukaryota</taxon>
        <taxon>Metazoa</taxon>
        <taxon>Spiralia</taxon>
        <taxon>Lophotrochozoa</taxon>
        <taxon>Mollusca</taxon>
        <taxon>Gastropoda</taxon>
        <taxon>Heterobranchia</taxon>
        <taxon>Euthyneura</taxon>
        <taxon>Panpulmonata</taxon>
        <taxon>Eupulmonata</taxon>
        <taxon>Stylommatophora</taxon>
        <taxon>Helicina</taxon>
        <taxon>Arionoidea</taxon>
        <taxon>Arionidae</taxon>
        <taxon>Arion</taxon>
    </lineage>
</organism>
<gene>
    <name evidence="1" type="primary">ORF49730</name>
</gene>